<organism evidence="1">
    <name type="scientific">Rhizophora mucronata</name>
    <name type="common">Asiatic mangrove</name>
    <dbReference type="NCBI Taxonomy" id="61149"/>
    <lineage>
        <taxon>Eukaryota</taxon>
        <taxon>Viridiplantae</taxon>
        <taxon>Streptophyta</taxon>
        <taxon>Embryophyta</taxon>
        <taxon>Tracheophyta</taxon>
        <taxon>Spermatophyta</taxon>
        <taxon>Magnoliopsida</taxon>
        <taxon>eudicotyledons</taxon>
        <taxon>Gunneridae</taxon>
        <taxon>Pentapetalae</taxon>
        <taxon>rosids</taxon>
        <taxon>fabids</taxon>
        <taxon>Malpighiales</taxon>
        <taxon>Rhizophoraceae</taxon>
        <taxon>Rhizophora</taxon>
    </lineage>
</organism>
<proteinExistence type="predicted"/>
<reference evidence="1" key="1">
    <citation type="submission" date="2018-02" db="EMBL/GenBank/DDBJ databases">
        <title>Rhizophora mucronata_Transcriptome.</title>
        <authorList>
            <person name="Meera S.P."/>
            <person name="Sreeshan A."/>
            <person name="Augustine A."/>
        </authorList>
    </citation>
    <scope>NUCLEOTIDE SEQUENCE</scope>
    <source>
        <tissue evidence="1">Leaf</tissue>
    </source>
</reference>
<protein>
    <submittedName>
        <fullName evidence="1">Uncharacterized protein</fullName>
    </submittedName>
</protein>
<dbReference type="EMBL" id="GGEC01071656">
    <property type="protein sequence ID" value="MBX52140.1"/>
    <property type="molecule type" value="Transcribed_RNA"/>
</dbReference>
<name>A0A2P2PBL3_RHIMU</name>
<accession>A0A2P2PBL3</accession>
<sequence>MMTMITKVGWRRGKGPGGLQSCRGDTLDGDSTKYRCSTHGKYALQAGRIRTQLEGWEMLLRQTEQSKSASSSRWLFGFEDGCLCLSLGHLM</sequence>
<dbReference type="AlphaFoldDB" id="A0A2P2PBL3"/>
<evidence type="ECO:0000313" key="1">
    <source>
        <dbReference type="EMBL" id="MBX52140.1"/>
    </source>
</evidence>